<evidence type="ECO:0000313" key="2">
    <source>
        <dbReference type="Proteomes" id="UP000005239"/>
    </source>
</evidence>
<accession>A0A8R1UBC6</accession>
<evidence type="ECO:0000313" key="1">
    <source>
        <dbReference type="EnsemblMetazoa" id="PPA13918.1"/>
    </source>
</evidence>
<dbReference type="AlphaFoldDB" id="A0A2A6CDA4"/>
<keyword evidence="2" id="KW-1185">Reference proteome</keyword>
<proteinExistence type="predicted"/>
<name>A0A2A6CDA4_PRIPA</name>
<dbReference type="Proteomes" id="UP000005239">
    <property type="component" value="Unassembled WGS sequence"/>
</dbReference>
<accession>A0A2A6CDA4</accession>
<reference evidence="2" key="1">
    <citation type="journal article" date="2008" name="Nat. Genet.">
        <title>The Pristionchus pacificus genome provides a unique perspective on nematode lifestyle and parasitism.</title>
        <authorList>
            <person name="Dieterich C."/>
            <person name="Clifton S.W."/>
            <person name="Schuster L.N."/>
            <person name="Chinwalla A."/>
            <person name="Delehaunty K."/>
            <person name="Dinkelacker I."/>
            <person name="Fulton L."/>
            <person name="Fulton R."/>
            <person name="Godfrey J."/>
            <person name="Minx P."/>
            <person name="Mitreva M."/>
            <person name="Roeseler W."/>
            <person name="Tian H."/>
            <person name="Witte H."/>
            <person name="Yang S.P."/>
            <person name="Wilson R.K."/>
            <person name="Sommer R.J."/>
        </authorList>
    </citation>
    <scope>NUCLEOTIDE SEQUENCE [LARGE SCALE GENOMIC DNA]</scope>
    <source>
        <strain evidence="2">PS312</strain>
    </source>
</reference>
<gene>
    <name evidence="1" type="primary">WBGene00103472</name>
</gene>
<dbReference type="EnsemblMetazoa" id="PPA13918.1">
    <property type="protein sequence ID" value="PPA13918.1"/>
    <property type="gene ID" value="WBGene00103472"/>
</dbReference>
<protein>
    <submittedName>
        <fullName evidence="1">Uncharacterized protein</fullName>
    </submittedName>
</protein>
<organism evidence="1 2">
    <name type="scientific">Pristionchus pacificus</name>
    <name type="common">Parasitic nematode worm</name>
    <dbReference type="NCBI Taxonomy" id="54126"/>
    <lineage>
        <taxon>Eukaryota</taxon>
        <taxon>Metazoa</taxon>
        <taxon>Ecdysozoa</taxon>
        <taxon>Nematoda</taxon>
        <taxon>Chromadorea</taxon>
        <taxon>Rhabditida</taxon>
        <taxon>Rhabditina</taxon>
        <taxon>Diplogasteromorpha</taxon>
        <taxon>Diplogasteroidea</taxon>
        <taxon>Neodiplogasteridae</taxon>
        <taxon>Pristionchus</taxon>
    </lineage>
</organism>
<reference evidence="1" key="2">
    <citation type="submission" date="2022-06" db="UniProtKB">
        <authorList>
            <consortium name="EnsemblMetazoa"/>
        </authorList>
    </citation>
    <scope>IDENTIFICATION</scope>
    <source>
        <strain evidence="1">PS312</strain>
    </source>
</reference>
<sequence length="335" mass="37269">MNETLDKMLRVGYAGNSYPTFFVQETTGLARGGNVDALREIKKALGYAGLEMVAFGKQWDDEDRLFEGAVERGDVLTCAEGCFMLAKDIARYGYSTPLYLNPLRLCEPLQPDFTDGNSFIVFSYYVVALIVASMLARKVVDTLIRMYGVVKGGGRWSDVRLAISYCPVYSLAGQTDERVCRSLHAVDLGAYAISFFFILQLHGAGYAGNTLGLGMPRATLPAHATTPVPWVTEYMHSGQQVFFVLPKSLPRIDRETVNSIVLRVYSFENLWRANARHALPSLYATPARTVDYAPVSIKVIELPFIVIGIFYACCILSLVAELLWDRFGPRRVIVV</sequence>